<dbReference type="Gene3D" id="2.120.10.30">
    <property type="entry name" value="TolB, C-terminal domain"/>
    <property type="match status" value="3"/>
</dbReference>
<feature type="domain" description="Thioredoxin" evidence="1">
    <location>
        <begin position="8"/>
        <end position="153"/>
    </location>
</feature>
<dbReference type="Pfam" id="PF13905">
    <property type="entry name" value="Thioredoxin_8"/>
    <property type="match status" value="1"/>
</dbReference>
<dbReference type="RefSeq" id="WP_345715957.1">
    <property type="nucleotide sequence ID" value="NZ_BAABFP010000004.1"/>
</dbReference>
<reference evidence="3" key="1">
    <citation type="journal article" date="2019" name="Int. J. Syst. Evol. Microbiol.">
        <title>The Global Catalogue of Microorganisms (GCM) 10K type strain sequencing project: providing services to taxonomists for standard genome sequencing and annotation.</title>
        <authorList>
            <consortium name="The Broad Institute Genomics Platform"/>
            <consortium name="The Broad Institute Genome Sequencing Center for Infectious Disease"/>
            <person name="Wu L."/>
            <person name="Ma J."/>
        </authorList>
    </citation>
    <scope>NUCLEOTIDE SEQUENCE [LARGE SCALE GENOMIC DNA]</scope>
    <source>
        <strain evidence="3">KACC 14249</strain>
    </source>
</reference>
<dbReference type="InterPro" id="IPR036249">
    <property type="entry name" value="Thioredoxin-like_sf"/>
</dbReference>
<keyword evidence="3" id="KW-1185">Reference proteome</keyword>
<organism evidence="2 3">
    <name type="scientific">Angustibacter luteus</name>
    <dbReference type="NCBI Taxonomy" id="658456"/>
    <lineage>
        <taxon>Bacteria</taxon>
        <taxon>Bacillati</taxon>
        <taxon>Actinomycetota</taxon>
        <taxon>Actinomycetes</taxon>
        <taxon>Kineosporiales</taxon>
        <taxon>Kineosporiaceae</taxon>
    </lineage>
</organism>
<dbReference type="PANTHER" id="PTHR46388:SF2">
    <property type="entry name" value="NHL REPEAT-CONTAINING PROTEIN 2"/>
    <property type="match status" value="1"/>
</dbReference>
<dbReference type="PANTHER" id="PTHR46388">
    <property type="entry name" value="NHL REPEAT-CONTAINING PROTEIN 2"/>
    <property type="match status" value="1"/>
</dbReference>
<dbReference type="EMBL" id="JBHSRD010000003">
    <property type="protein sequence ID" value="MFC6007153.1"/>
    <property type="molecule type" value="Genomic_DNA"/>
</dbReference>
<name>A0ABW1JEK2_9ACTN</name>
<dbReference type="SUPFAM" id="SSF52833">
    <property type="entry name" value="Thioredoxin-like"/>
    <property type="match status" value="1"/>
</dbReference>
<comment type="caution">
    <text evidence="2">The sequence shown here is derived from an EMBL/GenBank/DDBJ whole genome shotgun (WGS) entry which is preliminary data.</text>
</comment>
<sequence>MNSVTNLRSARVRAPELAGRGWLNTGGEPLSLAGLRGKIVLLDFWTFCCVNCLHVLDELRPLEQEYADVLVTIGVHSPKFEHEADPEALVAAVERYEVHHPVLDDPELLTWKAFAARAWPTLTVVDPEGYVVAQLSGEGHAHGLGVLLDELVAEHEQKGTLHRGDGPYVPPPAPSTALRFPGKVAVLPGGTFLVSDSAHHQLVELEADLVTERRRIGSGARGFTDGAAATAELSEPQGLLVLPESVAAQVGYDVLVADTVNHALRGLWLEDGSVTTVAGTGHQLRQRTGAGPATEQDLSSPWDLAWFDGAVVVAMAGTHQLWRFDPVAGTVEVLAGTSAEGIRDGGARDAWFAQPSGLATAGDGERLWVADSETSALRHLHRREVDGSPYEVLTDVGTGLFDFGHVDGPAADALLQHPLAVTALPDGSVAVCDTYNGAVRRFDPASGEVTTLATGLAEPSAAVLEVPDGTDPVLVVVESAAHRLTRVAVPADAQRVDGGARRTQRPPTDLAPGEVALGVSFVPPSGQKLDYRWGDPTQLTVSATPPAALVEGDGTARGLTRTLRLAEDVDEVVLHVSVQAAACDGDELTGEVPDGAACHLYQQDWGIPVRVRAGAPSVLELHLRGT</sequence>
<gene>
    <name evidence="2" type="ORF">ACFQDO_08430</name>
</gene>
<evidence type="ECO:0000313" key="2">
    <source>
        <dbReference type="EMBL" id="MFC6007153.1"/>
    </source>
</evidence>
<dbReference type="InterPro" id="IPR045302">
    <property type="entry name" value="NHL2_NHL_rpt_dom"/>
</dbReference>
<dbReference type="Gene3D" id="3.40.30.10">
    <property type="entry name" value="Glutaredoxin"/>
    <property type="match status" value="1"/>
</dbReference>
<dbReference type="InterPro" id="IPR012336">
    <property type="entry name" value="Thioredoxin-like_fold"/>
</dbReference>
<dbReference type="CDD" id="cd14951">
    <property type="entry name" value="NHL-2_like"/>
    <property type="match status" value="1"/>
</dbReference>
<dbReference type="Proteomes" id="UP001596189">
    <property type="component" value="Unassembled WGS sequence"/>
</dbReference>
<dbReference type="InterPro" id="IPR013766">
    <property type="entry name" value="Thioredoxin_domain"/>
</dbReference>
<evidence type="ECO:0000313" key="3">
    <source>
        <dbReference type="Proteomes" id="UP001596189"/>
    </source>
</evidence>
<dbReference type="SUPFAM" id="SSF101898">
    <property type="entry name" value="NHL repeat"/>
    <property type="match status" value="1"/>
</dbReference>
<dbReference type="InterPro" id="IPR011042">
    <property type="entry name" value="6-blade_b-propeller_TolB-like"/>
</dbReference>
<accession>A0ABW1JEK2</accession>
<protein>
    <submittedName>
        <fullName evidence="2">NHL domain-containing thioredoxin family protein</fullName>
    </submittedName>
</protein>
<dbReference type="PROSITE" id="PS51352">
    <property type="entry name" value="THIOREDOXIN_2"/>
    <property type="match status" value="1"/>
</dbReference>
<proteinExistence type="predicted"/>
<evidence type="ECO:0000259" key="1">
    <source>
        <dbReference type="PROSITE" id="PS51352"/>
    </source>
</evidence>